<comment type="caution">
    <text evidence="1">The sequence shown here is derived from an EMBL/GenBank/DDBJ whole genome shotgun (WGS) entry which is preliminary data.</text>
</comment>
<evidence type="ECO:0000313" key="1">
    <source>
        <dbReference type="EMBL" id="OGG27192.1"/>
    </source>
</evidence>
<name>A0A1F6ARP8_9BACT</name>
<dbReference type="GO" id="GO:0008168">
    <property type="term" value="F:methyltransferase activity"/>
    <property type="evidence" value="ECO:0007669"/>
    <property type="project" value="TreeGrafter"/>
</dbReference>
<dbReference type="EMBL" id="MFJR01000006">
    <property type="protein sequence ID" value="OGG27192.1"/>
    <property type="molecule type" value="Genomic_DNA"/>
</dbReference>
<dbReference type="Gene3D" id="3.40.50.150">
    <property type="entry name" value="Vaccinia Virus protein VP39"/>
    <property type="match status" value="1"/>
</dbReference>
<dbReference type="SUPFAM" id="SSF53335">
    <property type="entry name" value="S-adenosyl-L-methionine-dependent methyltransferases"/>
    <property type="match status" value="1"/>
</dbReference>
<protein>
    <recommendedName>
        <fullName evidence="3">Methyltransferase type 11 domain-containing protein</fullName>
    </recommendedName>
</protein>
<dbReference type="CDD" id="cd02440">
    <property type="entry name" value="AdoMet_MTases"/>
    <property type="match status" value="1"/>
</dbReference>
<sequence>MNLESILKKYLSERPLFLSLIRAKEAELYQKYLPLKKPVLDVGCGDGFFVKVTFRVRPLARLRSDPVRDLRPDPVIDVGLDLKDSRIEEAKQLNIYKKLVIYNGRKIPLPNNSFSTVISNCVLEHVSDLYNVVKEVNRVLKPEGTFLTTVMAKPWEENLFGTKIIGGAYKEWMRKRQLHRNLLSRTEWDQMFQRAGFTIKESTGYLNPQACAVIDLSHYLSIPSLISYKLFGRWILFEGLAVKLIPVKYLVKVLSEKVLKDESGAIFYALKKK</sequence>
<dbReference type="PANTHER" id="PTHR42912">
    <property type="entry name" value="METHYLTRANSFERASE"/>
    <property type="match status" value="1"/>
</dbReference>
<dbReference type="Pfam" id="PF13489">
    <property type="entry name" value="Methyltransf_23"/>
    <property type="match status" value="1"/>
</dbReference>
<accession>A0A1F6ARP8</accession>
<evidence type="ECO:0008006" key="3">
    <source>
        <dbReference type="Google" id="ProtNLM"/>
    </source>
</evidence>
<gene>
    <name evidence="1" type="ORF">A2960_03190</name>
</gene>
<dbReference type="AlphaFoldDB" id="A0A1F6ARP8"/>
<dbReference type="InterPro" id="IPR050508">
    <property type="entry name" value="Methyltransf_Superfamily"/>
</dbReference>
<dbReference type="Proteomes" id="UP000176609">
    <property type="component" value="Unassembled WGS sequence"/>
</dbReference>
<evidence type="ECO:0000313" key="2">
    <source>
        <dbReference type="Proteomes" id="UP000176609"/>
    </source>
</evidence>
<dbReference type="InterPro" id="IPR029063">
    <property type="entry name" value="SAM-dependent_MTases_sf"/>
</dbReference>
<reference evidence="1 2" key="1">
    <citation type="journal article" date="2016" name="Nat. Commun.">
        <title>Thousands of microbial genomes shed light on interconnected biogeochemical processes in an aquifer system.</title>
        <authorList>
            <person name="Anantharaman K."/>
            <person name="Brown C.T."/>
            <person name="Hug L.A."/>
            <person name="Sharon I."/>
            <person name="Castelle C.J."/>
            <person name="Probst A.J."/>
            <person name="Thomas B.C."/>
            <person name="Singh A."/>
            <person name="Wilkins M.J."/>
            <person name="Karaoz U."/>
            <person name="Brodie E.L."/>
            <person name="Williams K.H."/>
            <person name="Hubbard S.S."/>
            <person name="Banfield J.F."/>
        </authorList>
    </citation>
    <scope>NUCLEOTIDE SEQUENCE [LARGE SCALE GENOMIC DNA]</scope>
</reference>
<proteinExistence type="predicted"/>
<organism evidence="1 2">
    <name type="scientific">Candidatus Gottesmanbacteria bacterium RIFCSPLOWO2_01_FULL_39_12b</name>
    <dbReference type="NCBI Taxonomy" id="1798388"/>
    <lineage>
        <taxon>Bacteria</taxon>
        <taxon>Candidatus Gottesmaniibacteriota</taxon>
    </lineage>
</organism>